<organism evidence="6 7">
    <name type="scientific">Luteipulveratus flavus</name>
    <dbReference type="NCBI Taxonomy" id="3031728"/>
    <lineage>
        <taxon>Bacteria</taxon>
        <taxon>Bacillati</taxon>
        <taxon>Actinomycetota</taxon>
        <taxon>Actinomycetes</taxon>
        <taxon>Micrococcales</taxon>
        <taxon>Dermacoccaceae</taxon>
        <taxon>Luteipulveratus</taxon>
    </lineage>
</organism>
<comment type="similarity">
    <text evidence="2">Belongs to the glycosyltransferase 2 family.</text>
</comment>
<evidence type="ECO:0000256" key="2">
    <source>
        <dbReference type="ARBA" id="ARBA00006739"/>
    </source>
</evidence>
<evidence type="ECO:0000256" key="3">
    <source>
        <dbReference type="ARBA" id="ARBA00022676"/>
    </source>
</evidence>
<dbReference type="EMBL" id="JAROAV010000057">
    <property type="protein sequence ID" value="MDF8266499.1"/>
    <property type="molecule type" value="Genomic_DNA"/>
</dbReference>
<evidence type="ECO:0000256" key="1">
    <source>
        <dbReference type="ARBA" id="ARBA00004776"/>
    </source>
</evidence>
<keyword evidence="3" id="KW-0328">Glycosyltransferase</keyword>
<keyword evidence="7" id="KW-1185">Reference proteome</keyword>
<keyword evidence="4" id="KW-0808">Transferase</keyword>
<dbReference type="Pfam" id="PF00535">
    <property type="entry name" value="Glycos_transf_2"/>
    <property type="match status" value="1"/>
</dbReference>
<evidence type="ECO:0000256" key="4">
    <source>
        <dbReference type="ARBA" id="ARBA00022679"/>
    </source>
</evidence>
<reference evidence="6 7" key="1">
    <citation type="submission" date="2023-03" db="EMBL/GenBank/DDBJ databases">
        <title>YIM 133296 draft genome.</title>
        <authorList>
            <person name="Xiong L."/>
        </authorList>
    </citation>
    <scope>NUCLEOTIDE SEQUENCE [LARGE SCALE GENOMIC DNA]</scope>
    <source>
        <strain evidence="6 7">YIM 133296</strain>
    </source>
</reference>
<comment type="caution">
    <text evidence="6">The sequence shown here is derived from an EMBL/GenBank/DDBJ whole genome shotgun (WGS) entry which is preliminary data.</text>
</comment>
<evidence type="ECO:0000313" key="6">
    <source>
        <dbReference type="EMBL" id="MDF8266499.1"/>
    </source>
</evidence>
<comment type="pathway">
    <text evidence="1">Cell wall biogenesis; cell wall polysaccharide biosynthesis.</text>
</comment>
<name>A0ABT6CEN2_9MICO</name>
<dbReference type="InterPro" id="IPR001173">
    <property type="entry name" value="Glyco_trans_2-like"/>
</dbReference>
<sequence length="323" mass="34939">MNDTSRGGRELTVTALVVTYNRPDHVRQCLTHLRHQTQAPDQVVVVDASPEETTYEIIAREFPEVEYLRNPFGAGSTATSRAIGLTAAHGDILAMVDDDAYAAEDWLANLLLPYADPQVGGVGGRALNGIAGEESEGRGQIGMLLPNGTLTGHFAADPGRDIEVDHLLGANMSFRRQVLEDIGGIADHYPGTCLREETDIALRVTAAGHRLVYTPRAVVRHVAGPYAKGKRFDRRYLYFGHRNHVVLLSRTRGPRSAMLREYLQLSAREAARELVGPAREAARRRSPVALLRAGVGGGSRALTVLGGTGAGLVAARRAQRTEP</sequence>
<evidence type="ECO:0000259" key="5">
    <source>
        <dbReference type="Pfam" id="PF00535"/>
    </source>
</evidence>
<gene>
    <name evidence="6" type="ORF">P4R38_19790</name>
</gene>
<dbReference type="PANTHER" id="PTHR43179:SF12">
    <property type="entry name" value="GALACTOFURANOSYLTRANSFERASE GLFT2"/>
    <property type="match status" value="1"/>
</dbReference>
<accession>A0ABT6CEN2</accession>
<dbReference type="RefSeq" id="WP_277193709.1">
    <property type="nucleotide sequence ID" value="NZ_JAROAV010000057.1"/>
</dbReference>
<dbReference type="InterPro" id="IPR029044">
    <property type="entry name" value="Nucleotide-diphossugar_trans"/>
</dbReference>
<protein>
    <submittedName>
        <fullName evidence="6">Glycosyltransferase family 2 protein</fullName>
    </submittedName>
</protein>
<evidence type="ECO:0000313" key="7">
    <source>
        <dbReference type="Proteomes" id="UP001528912"/>
    </source>
</evidence>
<dbReference type="PANTHER" id="PTHR43179">
    <property type="entry name" value="RHAMNOSYLTRANSFERASE WBBL"/>
    <property type="match status" value="1"/>
</dbReference>
<dbReference type="Proteomes" id="UP001528912">
    <property type="component" value="Unassembled WGS sequence"/>
</dbReference>
<dbReference type="Gene3D" id="3.90.550.10">
    <property type="entry name" value="Spore Coat Polysaccharide Biosynthesis Protein SpsA, Chain A"/>
    <property type="match status" value="1"/>
</dbReference>
<feature type="domain" description="Glycosyltransferase 2-like" evidence="5">
    <location>
        <begin position="15"/>
        <end position="183"/>
    </location>
</feature>
<proteinExistence type="inferred from homology"/>
<dbReference type="SUPFAM" id="SSF53448">
    <property type="entry name" value="Nucleotide-diphospho-sugar transferases"/>
    <property type="match status" value="1"/>
</dbReference>